<dbReference type="Proteomes" id="UP001139347">
    <property type="component" value="Unassembled WGS sequence"/>
</dbReference>
<keyword evidence="2" id="KW-1185">Reference proteome</keyword>
<organism evidence="1 2">
    <name type="scientific">Paenibacillus mangrovi</name>
    <dbReference type="NCBI Taxonomy" id="2931978"/>
    <lineage>
        <taxon>Bacteria</taxon>
        <taxon>Bacillati</taxon>
        <taxon>Bacillota</taxon>
        <taxon>Bacilli</taxon>
        <taxon>Bacillales</taxon>
        <taxon>Paenibacillaceae</taxon>
        <taxon>Paenibacillus</taxon>
    </lineage>
</organism>
<reference evidence="1" key="1">
    <citation type="submission" date="2022-04" db="EMBL/GenBank/DDBJ databases">
        <title>Paenibacillus mangrovi sp. nov., a novel endophytic bacterium isolated from bark of Kandelia candel.</title>
        <authorList>
            <person name="Tuo L."/>
        </authorList>
    </citation>
    <scope>NUCLEOTIDE SEQUENCE</scope>
    <source>
        <strain evidence="1">KQZ6P-2</strain>
    </source>
</reference>
<sequence>MAQVTNYRGIVLTNRHLSFGNTIEGFEKLQRWMESLQEKHRCGIQPSSDPN</sequence>
<comment type="caution">
    <text evidence="1">The sequence shown here is derived from an EMBL/GenBank/DDBJ whole genome shotgun (WGS) entry which is preliminary data.</text>
</comment>
<accession>A0A9X2B2U3</accession>
<name>A0A9X2B2U3_9BACL</name>
<gene>
    <name evidence="1" type="ORF">MUG84_11200</name>
</gene>
<dbReference type="AlphaFoldDB" id="A0A9X2B2U3"/>
<dbReference type="EMBL" id="JALIRP010000004">
    <property type="protein sequence ID" value="MCJ8012300.1"/>
    <property type="molecule type" value="Genomic_DNA"/>
</dbReference>
<evidence type="ECO:0000313" key="2">
    <source>
        <dbReference type="Proteomes" id="UP001139347"/>
    </source>
</evidence>
<protein>
    <submittedName>
        <fullName evidence="1">Uncharacterized protein</fullName>
    </submittedName>
</protein>
<evidence type="ECO:0000313" key="1">
    <source>
        <dbReference type="EMBL" id="MCJ8012300.1"/>
    </source>
</evidence>
<dbReference type="RefSeq" id="WP_244725108.1">
    <property type="nucleotide sequence ID" value="NZ_JALIRP010000004.1"/>
</dbReference>
<proteinExistence type="predicted"/>